<feature type="signal peptide" evidence="1">
    <location>
        <begin position="1"/>
        <end position="19"/>
    </location>
</feature>
<dbReference type="OrthoDB" id="9991317at2759"/>
<dbReference type="EMBL" id="KZ824641">
    <property type="protein sequence ID" value="RAK77697.1"/>
    <property type="molecule type" value="Genomic_DNA"/>
</dbReference>
<gene>
    <name evidence="3" type="ORF">BO72DRAFT_458596</name>
</gene>
<protein>
    <recommendedName>
        <fullName evidence="2">CHAT domain-containing protein</fullName>
    </recommendedName>
</protein>
<feature type="domain" description="CHAT" evidence="2">
    <location>
        <begin position="1068"/>
        <end position="1375"/>
    </location>
</feature>
<organism evidence="3 4">
    <name type="scientific">Aspergillus fijiensis CBS 313.89</name>
    <dbReference type="NCBI Taxonomy" id="1448319"/>
    <lineage>
        <taxon>Eukaryota</taxon>
        <taxon>Fungi</taxon>
        <taxon>Dikarya</taxon>
        <taxon>Ascomycota</taxon>
        <taxon>Pezizomycotina</taxon>
        <taxon>Eurotiomycetes</taxon>
        <taxon>Eurotiomycetidae</taxon>
        <taxon>Eurotiales</taxon>
        <taxon>Aspergillaceae</taxon>
        <taxon>Aspergillus</taxon>
    </lineage>
</organism>
<proteinExistence type="predicted"/>
<dbReference type="InterPro" id="IPR024983">
    <property type="entry name" value="CHAT_dom"/>
</dbReference>
<keyword evidence="1" id="KW-0732">Signal</keyword>
<evidence type="ECO:0000259" key="2">
    <source>
        <dbReference type="Pfam" id="PF12770"/>
    </source>
</evidence>
<dbReference type="Proteomes" id="UP000249789">
    <property type="component" value="Unassembled WGS sequence"/>
</dbReference>
<name>A0A8G1RS64_9EURO</name>
<dbReference type="VEuPathDB" id="FungiDB:BO72DRAFT_458596"/>
<dbReference type="GeneID" id="63863715"/>
<evidence type="ECO:0000313" key="3">
    <source>
        <dbReference type="EMBL" id="RAK77697.1"/>
    </source>
</evidence>
<evidence type="ECO:0000256" key="1">
    <source>
        <dbReference type="SAM" id="SignalP"/>
    </source>
</evidence>
<sequence>MKSIAAAATLLSLLHGATASITWGTMCTGTEFTGTCTNYQSTNVNQCISFAGKDASWNDKVQSVSVWDGNVCTFWIFEDNSHARSSPTNQFINAASQPHHQRIRLTESGLQLFHHTAYASLIPSSWIISFPHHPHNTATRLKMTNYPRLKGLALWGGRNEVVSLPPPDRSSSVPHQWTALYLASRPLPAKVSAIHFDITSHDQGYGNPQNGLWSWFEVSILGAWAEEPDPNLFHDLSDPAYVRSSPEEFGEWIQEQGLYFKNLPMGHAQSSGDISTTLVKNNLQSQWQQQVVTWKRGGNEDEKSAEHFLDLIEEGDRLVIWARVRFPGWRNVVKEAQITISAPVLMPDHGESCEKTRIATPTSITPRPHAKRKTIQQFIQEQALLALGNAAVQTRDAFIASMNADKNWWTCMDPKSGRSRHQKSDTATERILRKKEELSRLPDNDPGRAGVLRSIAFAYEARQPATSQEEEESLNKAIEYSQLAVQAKPEQLAYRMFLIMNLQIRYGRAKQSTDLDLIITEIESIEALGGHSNFVFLLGFGAFYITRYDETGNTDDLQKARDIFKEVRHIVPKEDFLVQIMTSGLEEKHMAYIPAELAIGEKVDTHIDNAERAIALAEVNSTIYLQLLHNLCEQYYRRYLQTGHSRDIDLAIARAEESLSLEVSKNDSIIRWHTANYFMARWHRQGRREDHDKAQELTNTAIDAAISGSAEQIGFIIQRAVWMATEDPDRTDQTQALRASIKEVENIRAHSYDGLTPRYKKQILCALGGLYKDLYGLTHDIADLDKAIDSMEAFFGLNVDDTSSNRLIMGNLWLAKASRTNDTTAYRRGLRSFQRCYESDQSSPAYRSSARRLAEEIIFPLIPLISSRDLKHDDKTYNLQSLSGLAGHTCVALLRSGSLTEALLKVEISRGILIGDLIDLQRDLSNLHKVHEDLGLEYNMLREKALRDIHVDEPQPTNNRRGAFQLLQQCESRIRERMGFENFLQPVTLPDIIDSSREGPIVVVNVTCMSSDAILITPDWIKHLPLDSMISHSVPQFRHQLLRMRCTWKSGPRDLESDLPPEAQDVDLLSWLWYTCVKPILELLASHNSISSRHKSRVWWIGVGAASGLPFHAAGDYTTGPQDENTANENCLDRVISSYTPTIKTLQNSRRNAQRRAAQAPVQPKDSPSLLIATMADTPGHGTLHGVRREAKAIIDTVRHAMHVKHMAEPSADEILAQISTCQLVHFACHGHSDPEDPAESHMLLKKRSGSGFVVDKLTVSQLLDQATSCAWIAYLSACSTAENRAEKLRDEGIHVTTGFLIAGFPHVIGSLWPANDQVCVYMAAFFYEALIRRLATTLVDPNRAVAEAVHDATLRIRRQYYDSPMSWALYTHNGA</sequence>
<accession>A0A8G1RS64</accession>
<keyword evidence="4" id="KW-1185">Reference proteome</keyword>
<feature type="chain" id="PRO_5034425952" description="CHAT domain-containing protein" evidence="1">
    <location>
        <begin position="20"/>
        <end position="1376"/>
    </location>
</feature>
<evidence type="ECO:0000313" key="4">
    <source>
        <dbReference type="Proteomes" id="UP000249789"/>
    </source>
</evidence>
<reference evidence="3 4" key="1">
    <citation type="submission" date="2018-02" db="EMBL/GenBank/DDBJ databases">
        <title>The genomes of Aspergillus section Nigri reveals drivers in fungal speciation.</title>
        <authorList>
            <consortium name="DOE Joint Genome Institute"/>
            <person name="Vesth T.C."/>
            <person name="Nybo J."/>
            <person name="Theobald S."/>
            <person name="Brandl J."/>
            <person name="Frisvad J.C."/>
            <person name="Nielsen K.F."/>
            <person name="Lyhne E.K."/>
            <person name="Kogle M.E."/>
            <person name="Kuo A."/>
            <person name="Riley R."/>
            <person name="Clum A."/>
            <person name="Nolan M."/>
            <person name="Lipzen A."/>
            <person name="Salamov A."/>
            <person name="Henrissat B."/>
            <person name="Wiebenga A."/>
            <person name="De vries R.P."/>
            <person name="Grigoriev I.V."/>
            <person name="Mortensen U.H."/>
            <person name="Andersen M.R."/>
            <person name="Baker S.E."/>
        </authorList>
    </citation>
    <scope>NUCLEOTIDE SEQUENCE [LARGE SCALE GENOMIC DNA]</scope>
    <source>
        <strain evidence="3 4">CBS 313.89</strain>
    </source>
</reference>
<dbReference type="Pfam" id="PF12770">
    <property type="entry name" value="CHAT"/>
    <property type="match status" value="1"/>
</dbReference>
<dbReference type="RefSeq" id="XP_040801707.1">
    <property type="nucleotide sequence ID" value="XM_040946382.1"/>
</dbReference>